<dbReference type="Proteomes" id="UP000054516">
    <property type="component" value="Unassembled WGS sequence"/>
</dbReference>
<dbReference type="EMBL" id="DF977463">
    <property type="protein sequence ID" value="GAW25996.1"/>
    <property type="molecule type" value="Genomic_DNA"/>
</dbReference>
<keyword evidence="3" id="KW-1185">Reference proteome</keyword>
<dbReference type="AlphaFoldDB" id="A0A1S8A7D0"/>
<sequence length="140" mass="15644">MHVRSRGKESKKEKTNALRQKRKKQNSKTAKPLRQTQQYQRICKSALSPNPLYRCVIMTHPIPHAGMEAALHHDLVAIVGIEQARLQANGRIRGKRMAERTNKRNGIEGRILIMTITSMFISSVSSSSSSSPSSLSTFSS</sequence>
<accession>A0A1S8A7D0</accession>
<evidence type="ECO:0000313" key="2">
    <source>
        <dbReference type="EMBL" id="GAW25996.1"/>
    </source>
</evidence>
<gene>
    <name evidence="2" type="ORF">SAMD00023353_1800380</name>
</gene>
<organism evidence="2">
    <name type="scientific">Rosellinia necatrix</name>
    <name type="common">White root-rot fungus</name>
    <dbReference type="NCBI Taxonomy" id="77044"/>
    <lineage>
        <taxon>Eukaryota</taxon>
        <taxon>Fungi</taxon>
        <taxon>Dikarya</taxon>
        <taxon>Ascomycota</taxon>
        <taxon>Pezizomycotina</taxon>
        <taxon>Sordariomycetes</taxon>
        <taxon>Xylariomycetidae</taxon>
        <taxon>Xylariales</taxon>
        <taxon>Xylariaceae</taxon>
        <taxon>Rosellinia</taxon>
    </lineage>
</organism>
<evidence type="ECO:0000313" key="3">
    <source>
        <dbReference type="Proteomes" id="UP000054516"/>
    </source>
</evidence>
<reference evidence="2" key="1">
    <citation type="submission" date="2016-03" db="EMBL/GenBank/DDBJ databases">
        <title>Draft genome sequence of Rosellinia necatrix.</title>
        <authorList>
            <person name="Kanematsu S."/>
        </authorList>
    </citation>
    <scope>NUCLEOTIDE SEQUENCE [LARGE SCALE GENOMIC DNA]</scope>
    <source>
        <strain evidence="2">W97</strain>
    </source>
</reference>
<protein>
    <submittedName>
        <fullName evidence="2">Uncharacterized protein</fullName>
    </submittedName>
</protein>
<name>A0A1S8A7D0_ROSNE</name>
<feature type="region of interest" description="Disordered" evidence="1">
    <location>
        <begin position="1"/>
        <end position="37"/>
    </location>
</feature>
<proteinExistence type="predicted"/>
<feature type="compositionally biased region" description="Basic and acidic residues" evidence="1">
    <location>
        <begin position="1"/>
        <end position="16"/>
    </location>
</feature>
<evidence type="ECO:0000256" key="1">
    <source>
        <dbReference type="SAM" id="MobiDB-lite"/>
    </source>
</evidence>